<evidence type="ECO:0000256" key="1">
    <source>
        <dbReference type="SAM" id="MobiDB-lite"/>
    </source>
</evidence>
<organism evidence="3">
    <name type="scientific">Sinomonas puerhi</name>
    <dbReference type="NCBI Taxonomy" id="3238584"/>
    <lineage>
        <taxon>Bacteria</taxon>
        <taxon>Bacillati</taxon>
        <taxon>Actinomycetota</taxon>
        <taxon>Actinomycetes</taxon>
        <taxon>Micrococcales</taxon>
        <taxon>Micrococcaceae</taxon>
        <taxon>Sinomonas</taxon>
    </lineage>
</organism>
<feature type="compositionally biased region" description="Pro residues" evidence="1">
    <location>
        <begin position="158"/>
        <end position="191"/>
    </location>
</feature>
<keyword evidence="2" id="KW-1133">Transmembrane helix</keyword>
<dbReference type="PANTHER" id="PTHR34980:SF2">
    <property type="entry name" value="INNER MEMBRANE PROTEIN YHAH-RELATED"/>
    <property type="match status" value="1"/>
</dbReference>
<evidence type="ECO:0000313" key="3">
    <source>
        <dbReference type="EMBL" id="XDP44215.1"/>
    </source>
</evidence>
<proteinExistence type="predicted"/>
<accession>A0AB39L1H2</accession>
<protein>
    <submittedName>
        <fullName evidence="3">DUF805 domain-containing protein</fullName>
    </submittedName>
</protein>
<keyword evidence="2" id="KW-0472">Membrane</keyword>
<dbReference type="PANTHER" id="PTHR34980">
    <property type="entry name" value="INNER MEMBRANE PROTEIN-RELATED-RELATED"/>
    <property type="match status" value="1"/>
</dbReference>
<dbReference type="KEGG" id="spue:AB5L97_13105"/>
<evidence type="ECO:0000256" key="2">
    <source>
        <dbReference type="SAM" id="Phobius"/>
    </source>
</evidence>
<feature type="region of interest" description="Disordered" evidence="1">
    <location>
        <begin position="140"/>
        <end position="191"/>
    </location>
</feature>
<dbReference type="InterPro" id="IPR008523">
    <property type="entry name" value="DUF805"/>
</dbReference>
<gene>
    <name evidence="3" type="ORF">AB5L97_13105</name>
</gene>
<feature type="compositionally biased region" description="Low complexity" evidence="1">
    <location>
        <begin position="148"/>
        <end position="157"/>
    </location>
</feature>
<sequence length="191" mass="20773">MTSQQPPYAAGSPVHPLELPYYGAPPVEAFTRVWKKYAVFAGRASRSEYWWWALASAIVSAVLNAISPTVVNGQTTGSSVLGGLWFLVSVVPSLAVAARRLHDVNASAWLLLLALIPVLGWIALIVMLAQRENPMGQRFDRYPGKPVAPYQQQGYPPYQQPPYPPYQQPPYPPQQPPTAPPPPPPGAGPTP</sequence>
<feature type="transmembrane region" description="Helical" evidence="2">
    <location>
        <begin position="109"/>
        <end position="129"/>
    </location>
</feature>
<feature type="transmembrane region" description="Helical" evidence="2">
    <location>
        <begin position="78"/>
        <end position="97"/>
    </location>
</feature>
<dbReference type="EMBL" id="CP163302">
    <property type="protein sequence ID" value="XDP44215.1"/>
    <property type="molecule type" value="Genomic_DNA"/>
</dbReference>
<dbReference type="AlphaFoldDB" id="A0AB39L1H2"/>
<feature type="transmembrane region" description="Helical" evidence="2">
    <location>
        <begin position="49"/>
        <end position="66"/>
    </location>
</feature>
<reference evidence="3" key="1">
    <citation type="submission" date="2024-07" db="EMBL/GenBank/DDBJ databases">
        <authorList>
            <person name="fu j."/>
        </authorList>
    </citation>
    <scope>NUCLEOTIDE SEQUENCE</scope>
    <source>
        <strain evidence="3">P10A9</strain>
    </source>
</reference>
<dbReference type="RefSeq" id="WP_369044992.1">
    <property type="nucleotide sequence ID" value="NZ_CP163302.1"/>
</dbReference>
<name>A0AB39L1H2_9MICC</name>
<keyword evidence="2" id="KW-0812">Transmembrane</keyword>
<dbReference type="GO" id="GO:0005886">
    <property type="term" value="C:plasma membrane"/>
    <property type="evidence" value="ECO:0007669"/>
    <property type="project" value="TreeGrafter"/>
</dbReference>
<dbReference type="Pfam" id="PF05656">
    <property type="entry name" value="DUF805"/>
    <property type="match status" value="1"/>
</dbReference>